<dbReference type="GO" id="GO:0000156">
    <property type="term" value="F:phosphorelay response regulator activity"/>
    <property type="evidence" value="ECO:0007669"/>
    <property type="project" value="TreeGrafter"/>
</dbReference>
<feature type="domain" description="Response regulatory" evidence="14">
    <location>
        <begin position="5"/>
        <end position="118"/>
    </location>
</feature>
<evidence type="ECO:0000256" key="11">
    <source>
        <dbReference type="ARBA" id="ARBA00039976"/>
    </source>
</evidence>
<dbReference type="InterPro" id="IPR001789">
    <property type="entry name" value="Sig_transdc_resp-reg_receiver"/>
</dbReference>
<dbReference type="PANTHER" id="PTHR48111:SF49">
    <property type="entry name" value="HEME RESPONSE REGULATOR HSSR"/>
    <property type="match status" value="1"/>
</dbReference>
<dbReference type="CDD" id="cd00383">
    <property type="entry name" value="trans_reg_C"/>
    <property type="match status" value="1"/>
</dbReference>
<feature type="DNA-binding region" description="OmpR/PhoB-type" evidence="13">
    <location>
        <begin position="126"/>
        <end position="224"/>
    </location>
</feature>
<sequence>MAILTILLVDDDPNILAFTGDYLRRENYRVYEASHAEEAWAILDEHDVHIALVDVMMPGTNGFELTTIIRQDYDIPVILLTAKNQIEDKEQGYASGTDDYITKPFESKELLFRLRAVLRRYQQVAQERIQVGRTRINTKTYEVSIGHRALLLPLKEFELLVQLASYPKRTYSREELIESIWGSTFEGDERTVDVHVKRLRERFRRLDPGFDIQTVRGIGYRLEVIE</sequence>
<keyword evidence="7 13" id="KW-0238">DNA-binding</keyword>
<keyword evidence="5" id="KW-0805">Transcription regulation</keyword>
<evidence type="ECO:0000256" key="5">
    <source>
        <dbReference type="ARBA" id="ARBA00023015"/>
    </source>
</evidence>
<evidence type="ECO:0000313" key="17">
    <source>
        <dbReference type="Proteomes" id="UP000321051"/>
    </source>
</evidence>
<feature type="modified residue" description="4-aspartylphosphate" evidence="12">
    <location>
        <position position="54"/>
    </location>
</feature>
<dbReference type="Proteomes" id="UP000321051">
    <property type="component" value="Unassembled WGS sequence"/>
</dbReference>
<keyword evidence="4" id="KW-0902">Two-component regulatory system</keyword>
<evidence type="ECO:0000256" key="1">
    <source>
        <dbReference type="ARBA" id="ARBA00004496"/>
    </source>
</evidence>
<reference evidence="16 17" key="1">
    <citation type="submission" date="2019-07" db="EMBL/GenBank/DDBJ databases">
        <title>Whole genome shotgun sequence of Marinococcus halophilus NBRC 102359.</title>
        <authorList>
            <person name="Hosoyama A."/>
            <person name="Uohara A."/>
            <person name="Ohji S."/>
            <person name="Ichikawa N."/>
        </authorList>
    </citation>
    <scope>NUCLEOTIDE SEQUENCE [LARGE SCALE GENOMIC DNA]</scope>
    <source>
        <strain evidence="16 17">NBRC 102359</strain>
    </source>
</reference>
<dbReference type="CDD" id="cd17574">
    <property type="entry name" value="REC_OmpR"/>
    <property type="match status" value="1"/>
</dbReference>
<dbReference type="InterPro" id="IPR039420">
    <property type="entry name" value="WalR-like"/>
</dbReference>
<keyword evidence="2" id="KW-0963">Cytoplasm</keyword>
<dbReference type="InterPro" id="IPR001867">
    <property type="entry name" value="OmpR/PhoB-type_DNA-bd"/>
</dbReference>
<comment type="subcellular location">
    <subcellularLocation>
        <location evidence="1">Cytoplasm</location>
    </subcellularLocation>
</comment>
<keyword evidence="9" id="KW-0804">Transcription</keyword>
<proteinExistence type="predicted"/>
<accession>A0A510Y966</accession>
<comment type="caution">
    <text evidence="16">The sequence shown here is derived from an EMBL/GenBank/DDBJ whole genome shotgun (WGS) entry which is preliminary data.</text>
</comment>
<evidence type="ECO:0000256" key="7">
    <source>
        <dbReference type="ARBA" id="ARBA00023125"/>
    </source>
</evidence>
<dbReference type="AlphaFoldDB" id="A0A510Y966"/>
<dbReference type="PROSITE" id="PS51755">
    <property type="entry name" value="OMPR_PHOB"/>
    <property type="match status" value="1"/>
</dbReference>
<evidence type="ECO:0000256" key="8">
    <source>
        <dbReference type="ARBA" id="ARBA00023159"/>
    </source>
</evidence>
<evidence type="ECO:0000259" key="15">
    <source>
        <dbReference type="PROSITE" id="PS51755"/>
    </source>
</evidence>
<evidence type="ECO:0000256" key="6">
    <source>
        <dbReference type="ARBA" id="ARBA00023026"/>
    </source>
</evidence>
<dbReference type="GO" id="GO:0032993">
    <property type="term" value="C:protein-DNA complex"/>
    <property type="evidence" value="ECO:0007669"/>
    <property type="project" value="TreeGrafter"/>
</dbReference>
<evidence type="ECO:0000256" key="9">
    <source>
        <dbReference type="ARBA" id="ARBA00023163"/>
    </source>
</evidence>
<dbReference type="GO" id="GO:0006355">
    <property type="term" value="P:regulation of DNA-templated transcription"/>
    <property type="evidence" value="ECO:0007669"/>
    <property type="project" value="InterPro"/>
</dbReference>
<evidence type="ECO:0000256" key="12">
    <source>
        <dbReference type="PROSITE-ProRule" id="PRU00169"/>
    </source>
</evidence>
<name>A0A510Y966_MARHA</name>
<feature type="domain" description="OmpR/PhoB-type" evidence="15">
    <location>
        <begin position="126"/>
        <end position="224"/>
    </location>
</feature>
<dbReference type="Pfam" id="PF00486">
    <property type="entry name" value="Trans_reg_C"/>
    <property type="match status" value="1"/>
</dbReference>
<dbReference type="Gene3D" id="3.40.50.2300">
    <property type="match status" value="1"/>
</dbReference>
<dbReference type="SMART" id="SM00862">
    <property type="entry name" value="Trans_reg_C"/>
    <property type="match status" value="1"/>
</dbReference>
<dbReference type="GO" id="GO:0000976">
    <property type="term" value="F:transcription cis-regulatory region binding"/>
    <property type="evidence" value="ECO:0007669"/>
    <property type="project" value="TreeGrafter"/>
</dbReference>
<evidence type="ECO:0000256" key="4">
    <source>
        <dbReference type="ARBA" id="ARBA00023012"/>
    </source>
</evidence>
<evidence type="ECO:0000256" key="13">
    <source>
        <dbReference type="PROSITE-ProRule" id="PRU01091"/>
    </source>
</evidence>
<organism evidence="16 17">
    <name type="scientific">Marinococcus halophilus</name>
    <dbReference type="NCBI Taxonomy" id="1371"/>
    <lineage>
        <taxon>Bacteria</taxon>
        <taxon>Bacillati</taxon>
        <taxon>Bacillota</taxon>
        <taxon>Bacilli</taxon>
        <taxon>Bacillales</taxon>
        <taxon>Bacillaceae</taxon>
        <taxon>Marinococcus</taxon>
    </lineage>
</organism>
<dbReference type="Gene3D" id="1.10.10.10">
    <property type="entry name" value="Winged helix-like DNA-binding domain superfamily/Winged helix DNA-binding domain"/>
    <property type="match status" value="1"/>
</dbReference>
<keyword evidence="6" id="KW-0843">Virulence</keyword>
<evidence type="ECO:0000259" key="14">
    <source>
        <dbReference type="PROSITE" id="PS50110"/>
    </source>
</evidence>
<evidence type="ECO:0000313" key="16">
    <source>
        <dbReference type="EMBL" id="GEK59914.1"/>
    </source>
</evidence>
<dbReference type="InterPro" id="IPR036388">
    <property type="entry name" value="WH-like_DNA-bd_sf"/>
</dbReference>
<dbReference type="PANTHER" id="PTHR48111">
    <property type="entry name" value="REGULATOR OF RPOS"/>
    <property type="match status" value="1"/>
</dbReference>
<evidence type="ECO:0000256" key="2">
    <source>
        <dbReference type="ARBA" id="ARBA00022490"/>
    </source>
</evidence>
<dbReference type="Pfam" id="PF00072">
    <property type="entry name" value="Response_reg"/>
    <property type="match status" value="1"/>
</dbReference>
<keyword evidence="17" id="KW-1185">Reference proteome</keyword>
<dbReference type="RefSeq" id="WP_307725207.1">
    <property type="nucleotide sequence ID" value="NZ_BJUN01000022.1"/>
</dbReference>
<protein>
    <recommendedName>
        <fullName evidence="11">Heme response regulator HssR</fullName>
    </recommendedName>
</protein>
<dbReference type="EMBL" id="BJUN01000022">
    <property type="protein sequence ID" value="GEK59914.1"/>
    <property type="molecule type" value="Genomic_DNA"/>
</dbReference>
<dbReference type="STRING" id="1371.GCA_900166605_01059"/>
<evidence type="ECO:0000256" key="10">
    <source>
        <dbReference type="ARBA" id="ARBA00037471"/>
    </source>
</evidence>
<dbReference type="SUPFAM" id="SSF52172">
    <property type="entry name" value="CheY-like"/>
    <property type="match status" value="1"/>
</dbReference>
<dbReference type="GO" id="GO:0005829">
    <property type="term" value="C:cytosol"/>
    <property type="evidence" value="ECO:0007669"/>
    <property type="project" value="TreeGrafter"/>
</dbReference>
<keyword evidence="8" id="KW-0010">Activator</keyword>
<gene>
    <name evidence="16" type="ORF">MHA01_28190</name>
</gene>
<keyword evidence="3 12" id="KW-0597">Phosphoprotein</keyword>
<comment type="function">
    <text evidence="10">Member of the two-component regulatory system HssS/HssR involved in intracellular heme homeostasis and tempering of staphylococcal virulence. Phosphorylated HssR binds to a direct repeat sequence within hrtAB promoter and activates the expression of hrtAB, an efflux pump, in response to extracellular heme, hemin, hemoglobin or blood.</text>
</comment>
<dbReference type="InterPro" id="IPR011006">
    <property type="entry name" value="CheY-like_superfamily"/>
</dbReference>
<dbReference type="SMART" id="SM00448">
    <property type="entry name" value="REC"/>
    <property type="match status" value="1"/>
</dbReference>
<evidence type="ECO:0000256" key="3">
    <source>
        <dbReference type="ARBA" id="ARBA00022553"/>
    </source>
</evidence>
<dbReference type="PROSITE" id="PS50110">
    <property type="entry name" value="RESPONSE_REGULATORY"/>
    <property type="match status" value="1"/>
</dbReference>